<dbReference type="PROSITE" id="PS50977">
    <property type="entry name" value="HTH_TETR_2"/>
    <property type="match status" value="1"/>
</dbReference>
<dbReference type="AlphaFoldDB" id="A0A243Q8S2"/>
<feature type="DNA-binding region" description="H-T-H motif" evidence="4">
    <location>
        <begin position="40"/>
        <end position="59"/>
    </location>
</feature>
<dbReference type="SUPFAM" id="SSF46689">
    <property type="entry name" value="Homeodomain-like"/>
    <property type="match status" value="1"/>
</dbReference>
<feature type="domain" description="HTH tetR-type" evidence="5">
    <location>
        <begin position="17"/>
        <end position="77"/>
    </location>
</feature>
<dbReference type="PANTHER" id="PTHR30055">
    <property type="entry name" value="HTH-TYPE TRANSCRIPTIONAL REGULATOR RUTR"/>
    <property type="match status" value="1"/>
</dbReference>
<reference evidence="6 7" key="1">
    <citation type="submission" date="2017-05" db="EMBL/GenBank/DDBJ databases">
        <title>Biotechnological potential of actinobacteria isolated from South African environments.</title>
        <authorList>
            <person name="Le Roes-Hill M."/>
            <person name="Prins A."/>
            <person name="Durrell K.A."/>
        </authorList>
    </citation>
    <scope>NUCLEOTIDE SEQUENCE [LARGE SCALE GENOMIC DNA]</scope>
    <source>
        <strain evidence="6">BS2</strain>
    </source>
</reference>
<dbReference type="InterPro" id="IPR041490">
    <property type="entry name" value="KstR2_TetR_C"/>
</dbReference>
<sequence>MTATPPPPRRESSKRREMVENEIYETAARLFADNGYAGTNLGDIADAVGLNRGSLYYYVKRKDDLLAILVRAATGDATAAIREITSRTDLNAAEKLHAIARGSVTRQALHPHRLRMVLKSESDLPEELAEAHAQGRRAVLDELTSVLDEGMRAGLFRQGEPDVAALALIGMWNWISWWFDPDGNRSVESVAEQLADMAVAAVTRSETGLAINGSSTEAVVALIKNDLDLLLRTLDD</sequence>
<dbReference type="OrthoDB" id="3190535at2"/>
<keyword evidence="7" id="KW-1185">Reference proteome</keyword>
<keyword evidence="1" id="KW-0805">Transcription regulation</keyword>
<dbReference type="STRING" id="417102.CA982_14100"/>
<proteinExistence type="predicted"/>
<accession>A0A243Q8S2</accession>
<evidence type="ECO:0000256" key="2">
    <source>
        <dbReference type="ARBA" id="ARBA00023125"/>
    </source>
</evidence>
<dbReference type="PANTHER" id="PTHR30055:SF234">
    <property type="entry name" value="HTH-TYPE TRANSCRIPTIONAL REGULATOR BETI"/>
    <property type="match status" value="1"/>
</dbReference>
<evidence type="ECO:0000313" key="6">
    <source>
        <dbReference type="EMBL" id="OUC78094.1"/>
    </source>
</evidence>
<evidence type="ECO:0000259" key="5">
    <source>
        <dbReference type="PROSITE" id="PS50977"/>
    </source>
</evidence>
<dbReference type="Gene3D" id="1.10.10.60">
    <property type="entry name" value="Homeodomain-like"/>
    <property type="match status" value="1"/>
</dbReference>
<keyword evidence="2 4" id="KW-0238">DNA-binding</keyword>
<protein>
    <recommendedName>
        <fullName evidence="5">HTH tetR-type domain-containing protein</fullName>
    </recommendedName>
</protein>
<dbReference type="PRINTS" id="PR00455">
    <property type="entry name" value="HTHTETR"/>
</dbReference>
<evidence type="ECO:0000256" key="3">
    <source>
        <dbReference type="ARBA" id="ARBA00023163"/>
    </source>
</evidence>
<dbReference type="Pfam" id="PF00440">
    <property type="entry name" value="TetR_N"/>
    <property type="match status" value="1"/>
</dbReference>
<dbReference type="EMBL" id="NGFO01000015">
    <property type="protein sequence ID" value="OUC78094.1"/>
    <property type="molecule type" value="Genomic_DNA"/>
</dbReference>
<keyword evidence="3" id="KW-0804">Transcription</keyword>
<comment type="caution">
    <text evidence="6">The sequence shown here is derived from an EMBL/GenBank/DDBJ whole genome shotgun (WGS) entry which is preliminary data.</text>
</comment>
<name>A0A243Q8S2_9ACTN</name>
<gene>
    <name evidence="6" type="ORF">CA982_14100</name>
</gene>
<organism evidence="6 7">
    <name type="scientific">Gordonia lacunae</name>
    <dbReference type="NCBI Taxonomy" id="417102"/>
    <lineage>
        <taxon>Bacteria</taxon>
        <taxon>Bacillati</taxon>
        <taxon>Actinomycetota</taxon>
        <taxon>Actinomycetes</taxon>
        <taxon>Mycobacteriales</taxon>
        <taxon>Gordoniaceae</taxon>
        <taxon>Gordonia</taxon>
    </lineage>
</organism>
<dbReference type="InterPro" id="IPR001647">
    <property type="entry name" value="HTH_TetR"/>
</dbReference>
<dbReference type="SUPFAM" id="SSF48498">
    <property type="entry name" value="Tetracyclin repressor-like, C-terminal domain"/>
    <property type="match status" value="1"/>
</dbReference>
<dbReference type="InterPro" id="IPR009057">
    <property type="entry name" value="Homeodomain-like_sf"/>
</dbReference>
<dbReference type="Gene3D" id="1.10.357.10">
    <property type="entry name" value="Tetracycline Repressor, domain 2"/>
    <property type="match status" value="1"/>
</dbReference>
<dbReference type="RefSeq" id="WP_086535946.1">
    <property type="nucleotide sequence ID" value="NZ_NGFO01000015.1"/>
</dbReference>
<dbReference type="InterPro" id="IPR050109">
    <property type="entry name" value="HTH-type_TetR-like_transc_reg"/>
</dbReference>
<dbReference type="Pfam" id="PF17932">
    <property type="entry name" value="TetR_C_24"/>
    <property type="match status" value="1"/>
</dbReference>
<dbReference type="GO" id="GO:0003700">
    <property type="term" value="F:DNA-binding transcription factor activity"/>
    <property type="evidence" value="ECO:0007669"/>
    <property type="project" value="TreeGrafter"/>
</dbReference>
<dbReference type="Proteomes" id="UP000194632">
    <property type="component" value="Unassembled WGS sequence"/>
</dbReference>
<evidence type="ECO:0000313" key="7">
    <source>
        <dbReference type="Proteomes" id="UP000194632"/>
    </source>
</evidence>
<dbReference type="InterPro" id="IPR036271">
    <property type="entry name" value="Tet_transcr_reg_TetR-rel_C_sf"/>
</dbReference>
<evidence type="ECO:0000256" key="4">
    <source>
        <dbReference type="PROSITE-ProRule" id="PRU00335"/>
    </source>
</evidence>
<dbReference type="GO" id="GO:0000976">
    <property type="term" value="F:transcription cis-regulatory region binding"/>
    <property type="evidence" value="ECO:0007669"/>
    <property type="project" value="TreeGrafter"/>
</dbReference>
<evidence type="ECO:0000256" key="1">
    <source>
        <dbReference type="ARBA" id="ARBA00023015"/>
    </source>
</evidence>